<keyword evidence="3" id="KW-1185">Reference proteome</keyword>
<protein>
    <submittedName>
        <fullName evidence="2">DoxX family protein</fullName>
    </submittedName>
</protein>
<feature type="transmembrane region" description="Helical" evidence="1">
    <location>
        <begin position="102"/>
        <end position="120"/>
    </location>
</feature>
<dbReference type="RefSeq" id="WP_260575293.1">
    <property type="nucleotide sequence ID" value="NZ_CP104205.1"/>
</dbReference>
<dbReference type="Proteomes" id="UP001059209">
    <property type="component" value="Chromosome"/>
</dbReference>
<sequence length="122" mass="13401">MILLLFLTITFLQSGLDKITDWKGNIGWLKGHFAKTLFKNSVPLLLGIILVPEVFTGIISLFGIYGILSSGNTSFAFLGALVGCATLLMLLMGQRVAKDYDGARTIVIYLMPSIFLLFLLQN</sequence>
<evidence type="ECO:0000313" key="2">
    <source>
        <dbReference type="EMBL" id="UWX56660.1"/>
    </source>
</evidence>
<name>A0ABY5YEY3_9FLAO</name>
<keyword evidence="1" id="KW-0812">Transmembrane</keyword>
<evidence type="ECO:0000313" key="3">
    <source>
        <dbReference type="Proteomes" id="UP001059209"/>
    </source>
</evidence>
<reference evidence="2" key="1">
    <citation type="submission" date="2022-09" db="EMBL/GenBank/DDBJ databases">
        <title>Maribacter litopenaei sp. nov., isolated from the intestinal tract of the Pacific White Shrimp, Litopenaeus vannamei.</title>
        <authorList>
            <person name="Kim S.Y."/>
            <person name="Hwang C.Y."/>
        </authorList>
    </citation>
    <scope>NUCLEOTIDE SEQUENCE</scope>
    <source>
        <strain evidence="2">HL-LV01</strain>
    </source>
</reference>
<dbReference type="EMBL" id="CP104205">
    <property type="protein sequence ID" value="UWX56660.1"/>
    <property type="molecule type" value="Genomic_DNA"/>
</dbReference>
<feature type="transmembrane region" description="Helical" evidence="1">
    <location>
        <begin position="41"/>
        <end position="68"/>
    </location>
</feature>
<keyword evidence="1" id="KW-0472">Membrane</keyword>
<organism evidence="2 3">
    <name type="scientific">Maribacter litopenaei</name>
    <dbReference type="NCBI Taxonomy" id="2976127"/>
    <lineage>
        <taxon>Bacteria</taxon>
        <taxon>Pseudomonadati</taxon>
        <taxon>Bacteroidota</taxon>
        <taxon>Flavobacteriia</taxon>
        <taxon>Flavobacteriales</taxon>
        <taxon>Flavobacteriaceae</taxon>
        <taxon>Maribacter</taxon>
    </lineage>
</organism>
<feature type="transmembrane region" description="Helical" evidence="1">
    <location>
        <begin position="75"/>
        <end position="96"/>
    </location>
</feature>
<gene>
    <name evidence="2" type="ORF">NYZ99_20135</name>
</gene>
<evidence type="ECO:0000256" key="1">
    <source>
        <dbReference type="SAM" id="Phobius"/>
    </source>
</evidence>
<proteinExistence type="predicted"/>
<keyword evidence="1" id="KW-1133">Transmembrane helix</keyword>
<accession>A0ABY5YEY3</accession>